<accession>C9LTP9</accession>
<sequence>MRFYHGLLVMFFLGVFLVLPMAAEAQGALASEDFTVKGIALGDSEEKMLAAFGKPDFDKERMVWDIHMRYYAFPHGYEVGVAVDTGKVADMLVKSKDYTARAGVRYGATAYKIRTTFGEKERTFLDGSVCYVYENPQDQRQRLILSVDATDGSLCSWRLTSLPLTEEEADALTDEERSEWENTDLHALSMEGRDIDMNAMTKDKTPTLRWEGHEREAS</sequence>
<protein>
    <submittedName>
        <fullName evidence="2">Uncharacterized protein</fullName>
    </submittedName>
</protein>
<evidence type="ECO:0000313" key="1">
    <source>
        <dbReference type="EMBL" id="AEC00139.1"/>
    </source>
</evidence>
<gene>
    <name evidence="1" type="ordered locus">Selsp_1179</name>
    <name evidence="2" type="ORF">SELSPUOL_01060</name>
</gene>
<dbReference type="RefSeq" id="WP_006192331.1">
    <property type="nucleotide sequence ID" value="NC_015437.1"/>
</dbReference>
<dbReference type="EMBL" id="CP002637">
    <property type="protein sequence ID" value="AEC00139.1"/>
    <property type="molecule type" value="Genomic_DNA"/>
</dbReference>
<dbReference type="STRING" id="546271.Selsp_1179"/>
<dbReference type="HOGENOM" id="CLU_1292510_0_0_9"/>
<dbReference type="Proteomes" id="UP000011124">
    <property type="component" value="Chromosome"/>
</dbReference>
<organism evidence="2 3">
    <name type="scientific">Selenomonas sputigena (strain ATCC 35185 / DSM 20758 / CCUG 44933 / VPI D19B-28)</name>
    <dbReference type="NCBI Taxonomy" id="546271"/>
    <lineage>
        <taxon>Bacteria</taxon>
        <taxon>Bacillati</taxon>
        <taxon>Bacillota</taxon>
        <taxon>Negativicutes</taxon>
        <taxon>Selenomonadales</taxon>
        <taxon>Selenomonadaceae</taxon>
        <taxon>Selenomonas</taxon>
    </lineage>
</organism>
<dbReference type="eggNOG" id="ENOG50331YR">
    <property type="taxonomic scope" value="Bacteria"/>
</dbReference>
<reference evidence="2 3" key="1">
    <citation type="submission" date="2009-09" db="EMBL/GenBank/DDBJ databases">
        <authorList>
            <person name="Weinstock G."/>
            <person name="Sodergren E."/>
            <person name="Clifton S."/>
            <person name="Fulton L."/>
            <person name="Fulton B."/>
            <person name="Courtney L."/>
            <person name="Fronick C."/>
            <person name="Harrison M."/>
            <person name="Strong C."/>
            <person name="Farmer C."/>
            <person name="Delahaunty K."/>
            <person name="Markovic C."/>
            <person name="Hall O."/>
            <person name="Minx P."/>
            <person name="Tomlinson C."/>
            <person name="Mitreva M."/>
            <person name="Nelson J."/>
            <person name="Hou S."/>
            <person name="Wollam A."/>
            <person name="Pepin K.H."/>
            <person name="Johnson M."/>
            <person name="Bhonagiri V."/>
            <person name="Nash W.E."/>
            <person name="Warren W."/>
            <person name="Chinwalla A."/>
            <person name="Mardis E.R."/>
            <person name="Wilson R.K."/>
        </authorList>
    </citation>
    <scope>NUCLEOTIDE SEQUENCE [LARGE SCALE GENOMIC DNA]</scope>
    <source>
        <strain evidence="2">ATCC 35185</strain>
        <strain evidence="3">ATCC 35185 / DSM 20758 / VPI D19B-28</strain>
    </source>
</reference>
<reference evidence="1 4" key="2">
    <citation type="submission" date="2011-04" db="EMBL/GenBank/DDBJ databases">
        <title>The complete genome of Selenomonas sputigena DSM 20758.</title>
        <authorList>
            <consortium name="US DOE Joint Genome Institute (JGI-PGF)"/>
            <person name="Lucas S."/>
            <person name="Copeland A."/>
            <person name="Lapidus A."/>
            <person name="Bruce D."/>
            <person name="Goodwin L."/>
            <person name="Pitluck S."/>
            <person name="Peters L."/>
            <person name="Kyrpides N."/>
            <person name="Mavromatis K."/>
            <person name="Ivanova N."/>
            <person name="Ovchinnikova G."/>
            <person name="Teshima H."/>
            <person name="Detter J.C."/>
            <person name="Tapia R."/>
            <person name="Han C."/>
            <person name="Land M."/>
            <person name="Hauser L."/>
            <person name="Markowitz V."/>
            <person name="Cheng J.-F."/>
            <person name="Hugenholtz P."/>
            <person name="Woyke T."/>
            <person name="Wu D."/>
            <person name="Gronow S."/>
            <person name="Wellnitz S."/>
            <person name="Schneider S."/>
            <person name="Klenk H.-P."/>
            <person name="Eisen J.A."/>
        </authorList>
    </citation>
    <scope>NUCLEOTIDE SEQUENCE [LARGE SCALE GENOMIC DNA]</scope>
    <source>
        <strain evidence="1">ATCC 35185</strain>
        <strain evidence="4">ATCC 35185 / DSM 20758 / VPI D19B-28</strain>
    </source>
</reference>
<name>C9LTP9_SELS3</name>
<dbReference type="OrthoDB" id="1664973at2"/>
<keyword evidence="4" id="KW-1185">Reference proteome</keyword>
<dbReference type="KEGG" id="ssg:Selsp_1179"/>
<dbReference type="Proteomes" id="UP000003505">
    <property type="component" value="Unassembled WGS sequence"/>
</dbReference>
<dbReference type="AlphaFoldDB" id="C9LTP9"/>
<evidence type="ECO:0000313" key="4">
    <source>
        <dbReference type="Proteomes" id="UP000011124"/>
    </source>
</evidence>
<proteinExistence type="predicted"/>
<evidence type="ECO:0000313" key="2">
    <source>
        <dbReference type="EMBL" id="EEX77783.1"/>
    </source>
</evidence>
<dbReference type="EMBL" id="ACKP02000015">
    <property type="protein sequence ID" value="EEX77783.1"/>
    <property type="molecule type" value="Genomic_DNA"/>
</dbReference>
<evidence type="ECO:0000313" key="3">
    <source>
        <dbReference type="Proteomes" id="UP000003505"/>
    </source>
</evidence>